<dbReference type="InterPro" id="IPR019534">
    <property type="entry name" value="DUF2452"/>
</dbReference>
<sequence>MSDKKDLLGQEIDIKNVDRERLKLNSVDLPGLVAYATNSSSALIRPEDEGKIKSRALRAMHQQTANQMDQLMDQMRPLIEQAAKLKKRVEISELIYTSKISFDPIIGQLYHLYLKKDGEHLLSIIGPKEWGDSMPYEKFESSVKLMADHTWEVI</sequence>
<protein>
    <recommendedName>
        <fullName evidence="3">DUF2452 domain-containing protein</fullName>
    </recommendedName>
</protein>
<dbReference type="EMBL" id="MAAO01000002">
    <property type="protein sequence ID" value="OUR99928.1"/>
    <property type="molecule type" value="Genomic_DNA"/>
</dbReference>
<evidence type="ECO:0000313" key="1">
    <source>
        <dbReference type="EMBL" id="OUR99928.1"/>
    </source>
</evidence>
<comment type="caution">
    <text evidence="1">The sequence shown here is derived from an EMBL/GenBank/DDBJ whole genome shotgun (WGS) entry which is preliminary data.</text>
</comment>
<proteinExistence type="predicted"/>
<accession>A0A1Y5FCV4</accession>
<evidence type="ECO:0008006" key="3">
    <source>
        <dbReference type="Google" id="ProtNLM"/>
    </source>
</evidence>
<name>A0A1Y5FCV4_9BACT</name>
<dbReference type="AlphaFoldDB" id="A0A1Y5FCV4"/>
<reference evidence="2" key="1">
    <citation type="journal article" date="2017" name="Proc. Natl. Acad. Sci. U.S.A.">
        <title>Simulation of Deepwater Horizon oil plume reveals substrate specialization within a complex community of hydrocarbon-degraders.</title>
        <authorList>
            <person name="Hu P."/>
            <person name="Dubinsky E.A."/>
            <person name="Probst A.J."/>
            <person name="Wang J."/>
            <person name="Sieber C.M.K."/>
            <person name="Tom L.M."/>
            <person name="Gardinali P."/>
            <person name="Banfield J.F."/>
            <person name="Atlas R.M."/>
            <person name="Andersen G.L."/>
        </authorList>
    </citation>
    <scope>NUCLEOTIDE SEQUENCE [LARGE SCALE GENOMIC DNA]</scope>
</reference>
<dbReference type="Pfam" id="PF10504">
    <property type="entry name" value="DUF2452"/>
    <property type="match status" value="1"/>
</dbReference>
<dbReference type="Proteomes" id="UP000196531">
    <property type="component" value="Unassembled WGS sequence"/>
</dbReference>
<organism evidence="1 2">
    <name type="scientific">Halobacteriovorax marinus</name>
    <dbReference type="NCBI Taxonomy" id="97084"/>
    <lineage>
        <taxon>Bacteria</taxon>
        <taxon>Pseudomonadati</taxon>
        <taxon>Bdellovibrionota</taxon>
        <taxon>Bacteriovoracia</taxon>
        <taxon>Bacteriovoracales</taxon>
        <taxon>Halobacteriovoraceae</taxon>
        <taxon>Halobacteriovorax</taxon>
    </lineage>
</organism>
<gene>
    <name evidence="1" type="ORF">A9Q84_02540</name>
</gene>
<evidence type="ECO:0000313" key="2">
    <source>
        <dbReference type="Proteomes" id="UP000196531"/>
    </source>
</evidence>